<sequence length="99" mass="11688">MFLINAHAVPGKESEYFNEVEGAYVSLYINYADLEGALELAKFYIQDEGWKVEDIEKDYYVVESEEELDEDLREFYTEAKEYGYSIIFNCYEESEDEEA</sequence>
<accession>A0ABW3JT16</accession>
<keyword evidence="2" id="KW-1185">Reference proteome</keyword>
<proteinExistence type="predicted"/>
<organism evidence="1 2">
    <name type="scientific">Tenacibaculum geojense</name>
    <dbReference type="NCBI Taxonomy" id="915352"/>
    <lineage>
        <taxon>Bacteria</taxon>
        <taxon>Pseudomonadati</taxon>
        <taxon>Bacteroidota</taxon>
        <taxon>Flavobacteriia</taxon>
        <taxon>Flavobacteriales</taxon>
        <taxon>Flavobacteriaceae</taxon>
        <taxon>Tenacibaculum</taxon>
    </lineage>
</organism>
<dbReference type="EMBL" id="JBHTJR010000047">
    <property type="protein sequence ID" value="MFD0993421.1"/>
    <property type="molecule type" value="Genomic_DNA"/>
</dbReference>
<gene>
    <name evidence="1" type="ORF">ACFQ1U_09410</name>
</gene>
<name>A0ABW3JT16_9FLAO</name>
<dbReference type="RefSeq" id="WP_386107665.1">
    <property type="nucleotide sequence ID" value="NZ_JBHTJR010000047.1"/>
</dbReference>
<evidence type="ECO:0000313" key="1">
    <source>
        <dbReference type="EMBL" id="MFD0993421.1"/>
    </source>
</evidence>
<reference evidence="2" key="1">
    <citation type="journal article" date="2019" name="Int. J. Syst. Evol. Microbiol.">
        <title>The Global Catalogue of Microorganisms (GCM) 10K type strain sequencing project: providing services to taxonomists for standard genome sequencing and annotation.</title>
        <authorList>
            <consortium name="The Broad Institute Genomics Platform"/>
            <consortium name="The Broad Institute Genome Sequencing Center for Infectious Disease"/>
            <person name="Wu L."/>
            <person name="Ma J."/>
        </authorList>
    </citation>
    <scope>NUCLEOTIDE SEQUENCE [LARGE SCALE GENOMIC DNA]</scope>
    <source>
        <strain evidence="2">CCUG 60527</strain>
    </source>
</reference>
<dbReference type="Proteomes" id="UP001597062">
    <property type="component" value="Unassembled WGS sequence"/>
</dbReference>
<evidence type="ECO:0000313" key="2">
    <source>
        <dbReference type="Proteomes" id="UP001597062"/>
    </source>
</evidence>
<protein>
    <submittedName>
        <fullName evidence="1">Uncharacterized protein</fullName>
    </submittedName>
</protein>
<comment type="caution">
    <text evidence="1">The sequence shown here is derived from an EMBL/GenBank/DDBJ whole genome shotgun (WGS) entry which is preliminary data.</text>
</comment>